<evidence type="ECO:0000256" key="2">
    <source>
        <dbReference type="SAM" id="MobiDB-lite"/>
    </source>
</evidence>
<keyword evidence="5" id="KW-1185">Reference proteome</keyword>
<dbReference type="InterPro" id="IPR024983">
    <property type="entry name" value="CHAT_dom"/>
</dbReference>
<organism evidence="4 5">
    <name type="scientific">Deinococcus radiotolerans</name>
    <dbReference type="NCBI Taxonomy" id="1309407"/>
    <lineage>
        <taxon>Bacteria</taxon>
        <taxon>Thermotogati</taxon>
        <taxon>Deinococcota</taxon>
        <taxon>Deinococci</taxon>
        <taxon>Deinococcales</taxon>
        <taxon>Deinococcaceae</taxon>
        <taxon>Deinococcus</taxon>
    </lineage>
</organism>
<name>A0ABQ2FRJ7_9DEIO</name>
<comment type="caution">
    <text evidence="4">The sequence shown here is derived from an EMBL/GenBank/DDBJ whole genome shotgun (WGS) entry which is preliminary data.</text>
</comment>
<dbReference type="Pfam" id="PF12770">
    <property type="entry name" value="CHAT"/>
    <property type="match status" value="1"/>
</dbReference>
<feature type="domain" description="CHAT" evidence="3">
    <location>
        <begin position="175"/>
        <end position="324"/>
    </location>
</feature>
<feature type="coiled-coil region" evidence="1">
    <location>
        <begin position="56"/>
        <end position="83"/>
    </location>
</feature>
<evidence type="ECO:0000259" key="3">
    <source>
        <dbReference type="Pfam" id="PF12770"/>
    </source>
</evidence>
<dbReference type="EMBL" id="BMPE01000031">
    <property type="protein sequence ID" value="GGL19063.1"/>
    <property type="molecule type" value="Genomic_DNA"/>
</dbReference>
<gene>
    <name evidence="4" type="ORF">GCM10010844_42540</name>
</gene>
<keyword evidence="1" id="KW-0175">Coiled coil</keyword>
<protein>
    <recommendedName>
        <fullName evidence="3">CHAT domain-containing protein</fullName>
    </recommendedName>
</protein>
<evidence type="ECO:0000313" key="4">
    <source>
        <dbReference type="EMBL" id="GGL19063.1"/>
    </source>
</evidence>
<accession>A0ABQ2FRJ7</accession>
<evidence type="ECO:0000313" key="5">
    <source>
        <dbReference type="Proteomes" id="UP000604341"/>
    </source>
</evidence>
<feature type="compositionally biased region" description="Basic and acidic residues" evidence="2">
    <location>
        <begin position="98"/>
        <end position="125"/>
    </location>
</feature>
<feature type="coiled-coil region" evidence="1">
    <location>
        <begin position="3"/>
        <end position="30"/>
    </location>
</feature>
<sequence>MSISSYRSSVERLQREIAELRRQRDNEYAQQLRYQKDAHSVMSRLSSSSNISASSLQSYLRDLQNKQNSAHQHEKRVTDFERRIADKGAELNRNLGYLERELDNQRHQQEQADKRRRDDEKRHQQAISRELDKQLQAHREMSRSKFSIDLTTLPDKITVLFLGSNPLDQSALQLDEEARAIDRMVRQAEHRDAINFKTWWATRPQDLLQAINENNPTIVHFSGHGDEHGNLVFQGHQGESRLVTPEAISASLATVSESVDLVFFNACFSETQASLITNHIKAAIGMSDAVDDDVARVFAAQFYSSVGFGRSLQTAFEQARAALLLEGIGQDELPVLMTATEIDPAQIYFVTA</sequence>
<dbReference type="Proteomes" id="UP000604341">
    <property type="component" value="Unassembled WGS sequence"/>
</dbReference>
<feature type="region of interest" description="Disordered" evidence="2">
    <location>
        <begin position="96"/>
        <end position="125"/>
    </location>
</feature>
<proteinExistence type="predicted"/>
<evidence type="ECO:0000256" key="1">
    <source>
        <dbReference type="SAM" id="Coils"/>
    </source>
</evidence>
<reference evidence="5" key="1">
    <citation type="journal article" date="2019" name="Int. J. Syst. Evol. Microbiol.">
        <title>The Global Catalogue of Microorganisms (GCM) 10K type strain sequencing project: providing services to taxonomists for standard genome sequencing and annotation.</title>
        <authorList>
            <consortium name="The Broad Institute Genomics Platform"/>
            <consortium name="The Broad Institute Genome Sequencing Center for Infectious Disease"/>
            <person name="Wu L."/>
            <person name="Ma J."/>
        </authorList>
    </citation>
    <scope>NUCLEOTIDE SEQUENCE [LARGE SCALE GENOMIC DNA]</scope>
    <source>
        <strain evidence="5">JCM 19173</strain>
    </source>
</reference>